<dbReference type="RefSeq" id="WP_249245660.1">
    <property type="nucleotide sequence ID" value="NZ_JAKPBZ010000114.1"/>
</dbReference>
<comment type="caution">
    <text evidence="1">The sequence shown here is derived from an EMBL/GenBank/DDBJ whole genome shotgun (WGS) entry which is preliminary data.</text>
</comment>
<name>A0ABT0MY77_9GAMM</name>
<dbReference type="EMBL" id="JAKPBZ010000114">
    <property type="protein sequence ID" value="MCL2894517.1"/>
    <property type="molecule type" value="Genomic_DNA"/>
</dbReference>
<dbReference type="SUPFAM" id="SSF103378">
    <property type="entry name" value="2-methylcitrate dehydratase PrpD"/>
    <property type="match status" value="1"/>
</dbReference>
<evidence type="ECO:0000313" key="2">
    <source>
        <dbReference type="Proteomes" id="UP001203069"/>
    </source>
</evidence>
<dbReference type="InterPro" id="IPR036148">
    <property type="entry name" value="MmgE/PrpD_sf"/>
</dbReference>
<proteinExistence type="predicted"/>
<keyword evidence="2" id="KW-1185">Reference proteome</keyword>
<organism evidence="1 2">
    <name type="scientific">Brenneria tiliae</name>
    <dbReference type="NCBI Taxonomy" id="2914984"/>
    <lineage>
        <taxon>Bacteria</taxon>
        <taxon>Pseudomonadati</taxon>
        <taxon>Pseudomonadota</taxon>
        <taxon>Gammaproteobacteria</taxon>
        <taxon>Enterobacterales</taxon>
        <taxon>Pectobacteriaceae</taxon>
        <taxon>Brenneria</taxon>
    </lineage>
</organism>
<protein>
    <submittedName>
        <fullName evidence="1">MmgE/PrpD family protein</fullName>
    </submittedName>
</protein>
<dbReference type="InterPro" id="IPR042188">
    <property type="entry name" value="MmgE/PrpD_sf_2"/>
</dbReference>
<accession>A0ABT0MY77</accession>
<dbReference type="Proteomes" id="UP001203069">
    <property type="component" value="Unassembled WGS sequence"/>
</dbReference>
<dbReference type="Gene3D" id="3.30.1330.120">
    <property type="entry name" value="2-methylcitrate dehydratase PrpD"/>
    <property type="match status" value="1"/>
</dbReference>
<sequence length="81" mass="8988">MLLDRVKGIKQKRFPCCYAILPPLDGVLSLRHEHQLTPASIARIIIGVHPIRFPHINVPTPALGESAALALYHRLNQGDFA</sequence>
<gene>
    <name evidence="1" type="ORF">MFP26_17720</name>
</gene>
<reference evidence="1 2" key="1">
    <citation type="submission" date="2022-02" db="EMBL/GenBank/DDBJ databases">
        <title>Description of Brenneria tiliae sp. nov. isolated from symptomatic Tilia x moltkei and Tilia x europaea trees in the UK.</title>
        <authorList>
            <person name="Kile H."/>
        </authorList>
    </citation>
    <scope>NUCLEOTIDE SEQUENCE [LARGE SCALE GENOMIC DNA]</scope>
    <source>
        <strain evidence="1 2">MC1SB4.1</strain>
    </source>
</reference>
<evidence type="ECO:0000313" key="1">
    <source>
        <dbReference type="EMBL" id="MCL2894517.1"/>
    </source>
</evidence>